<evidence type="ECO:0000256" key="2">
    <source>
        <dbReference type="ARBA" id="ARBA00022692"/>
    </source>
</evidence>
<feature type="transmembrane region" description="Helical" evidence="6">
    <location>
        <begin position="46"/>
        <end position="64"/>
    </location>
</feature>
<evidence type="ECO:0000313" key="8">
    <source>
        <dbReference type="Proteomes" id="UP001210720"/>
    </source>
</evidence>
<feature type="transmembrane region" description="Helical" evidence="6">
    <location>
        <begin position="185"/>
        <end position="204"/>
    </location>
</feature>
<organism evidence="7 8">
    <name type="scientific">Thalassococcus lentus</name>
    <dbReference type="NCBI Taxonomy" id="1210524"/>
    <lineage>
        <taxon>Bacteria</taxon>
        <taxon>Pseudomonadati</taxon>
        <taxon>Pseudomonadota</taxon>
        <taxon>Alphaproteobacteria</taxon>
        <taxon>Rhodobacterales</taxon>
        <taxon>Roseobacteraceae</taxon>
        <taxon>Thalassococcus</taxon>
    </lineage>
</organism>
<feature type="transmembrane region" description="Helical" evidence="6">
    <location>
        <begin position="101"/>
        <end position="123"/>
    </location>
</feature>
<dbReference type="Pfam" id="PF05875">
    <property type="entry name" value="Ceramidase"/>
    <property type="match status" value="1"/>
</dbReference>
<keyword evidence="2 6" id="KW-0812">Transmembrane</keyword>
<keyword evidence="8" id="KW-1185">Reference proteome</keyword>
<sequence>MDWTRAVDGYCERLDAGFWAEPINAITNLAFVVVAAWLWPRTHGTGRVLCLVLAAIGVGSFLFHTFAQPWAGALDVLPIVLFILIYIFAANRDFWHLRPWWALAATALFFPYAALLVPVFGAIPALGDSAGYAPVPLLIAAYAVLLRHRAPKTARGLAVGAGLLVLSLTARTIDEPLCNVLPMGTHFAWHLLNAVMLGWMIAVWTRHDLAGRAAAR</sequence>
<name>A0ABT4XVA1_9RHOB</name>
<keyword evidence="4 6" id="KW-1133">Transmembrane helix</keyword>
<keyword evidence="5 6" id="KW-0472">Membrane</keyword>
<protein>
    <submittedName>
        <fullName evidence="7">Ceramidase domain-containing protein</fullName>
    </submittedName>
</protein>
<evidence type="ECO:0000256" key="6">
    <source>
        <dbReference type="SAM" id="Phobius"/>
    </source>
</evidence>
<gene>
    <name evidence="7" type="ORF">PFY00_14165</name>
</gene>
<evidence type="ECO:0000256" key="1">
    <source>
        <dbReference type="ARBA" id="ARBA00004141"/>
    </source>
</evidence>
<evidence type="ECO:0000313" key="7">
    <source>
        <dbReference type="EMBL" id="MDA7425874.1"/>
    </source>
</evidence>
<feature type="transmembrane region" description="Helical" evidence="6">
    <location>
        <begin position="153"/>
        <end position="173"/>
    </location>
</feature>
<accession>A0ABT4XVA1</accession>
<evidence type="ECO:0000256" key="4">
    <source>
        <dbReference type="ARBA" id="ARBA00022989"/>
    </source>
</evidence>
<feature type="transmembrane region" description="Helical" evidence="6">
    <location>
        <begin position="129"/>
        <end position="146"/>
    </location>
</feature>
<evidence type="ECO:0000256" key="5">
    <source>
        <dbReference type="ARBA" id="ARBA00023136"/>
    </source>
</evidence>
<feature type="transmembrane region" description="Helical" evidence="6">
    <location>
        <begin position="22"/>
        <end position="39"/>
    </location>
</feature>
<dbReference type="RefSeq" id="WP_271433232.1">
    <property type="nucleotide sequence ID" value="NZ_JAQIOY010000006.1"/>
</dbReference>
<dbReference type="Proteomes" id="UP001210720">
    <property type="component" value="Unassembled WGS sequence"/>
</dbReference>
<dbReference type="InterPro" id="IPR008901">
    <property type="entry name" value="ACER"/>
</dbReference>
<reference evidence="7 8" key="1">
    <citation type="submission" date="2023-01" db="EMBL/GenBank/DDBJ databases">
        <title>Thalassococcus onchidii sp. nov., isolated from a marine invertebrate from the South China Sea.</title>
        <authorList>
            <person name="Xu S."/>
            <person name="Liu Z."/>
            <person name="Xu Y."/>
        </authorList>
    </citation>
    <scope>NUCLEOTIDE SEQUENCE [LARGE SCALE GENOMIC DNA]</scope>
    <source>
        <strain evidence="7 8">KCTC 32084</strain>
    </source>
</reference>
<proteinExistence type="predicted"/>
<comment type="subcellular location">
    <subcellularLocation>
        <location evidence="1">Membrane</location>
        <topology evidence="1">Multi-pass membrane protein</topology>
    </subcellularLocation>
</comment>
<evidence type="ECO:0000256" key="3">
    <source>
        <dbReference type="ARBA" id="ARBA00022801"/>
    </source>
</evidence>
<keyword evidence="3" id="KW-0378">Hydrolase</keyword>
<comment type="caution">
    <text evidence="7">The sequence shown here is derived from an EMBL/GenBank/DDBJ whole genome shotgun (WGS) entry which is preliminary data.</text>
</comment>
<feature type="transmembrane region" description="Helical" evidence="6">
    <location>
        <begin position="70"/>
        <end position="89"/>
    </location>
</feature>
<dbReference type="EMBL" id="JAQIOY010000006">
    <property type="protein sequence ID" value="MDA7425874.1"/>
    <property type="molecule type" value="Genomic_DNA"/>
</dbReference>